<dbReference type="PANTHER" id="PTHR10908">
    <property type="entry name" value="SEROTONIN N-ACETYLTRANSFERASE"/>
    <property type="match status" value="1"/>
</dbReference>
<dbReference type="AlphaFoldDB" id="A0A5N6F2P8"/>
<dbReference type="Gene3D" id="3.40.630.30">
    <property type="match status" value="1"/>
</dbReference>
<accession>A0A5N6F2P8</accession>
<dbReference type="Pfam" id="PF13673">
    <property type="entry name" value="Acetyltransf_10"/>
    <property type="match status" value="1"/>
</dbReference>
<protein>
    <recommendedName>
        <fullName evidence="4">N-acetyltransferase domain-containing protein</fullName>
    </recommendedName>
</protein>
<keyword evidence="1" id="KW-0808">Transferase</keyword>
<reference evidence="5 6" key="1">
    <citation type="submission" date="2019-04" db="EMBL/GenBank/DDBJ databases">
        <title>Fungal friends and foes A comparative genomics study of 23 Aspergillus species from section Flavi.</title>
        <authorList>
            <consortium name="DOE Joint Genome Institute"/>
            <person name="Kjaerbolling I."/>
            <person name="Vesth T.C."/>
            <person name="Frisvad J.C."/>
            <person name="Nybo J.L."/>
            <person name="Theobald S."/>
            <person name="Kildgaard S."/>
            <person name="Petersen T.I."/>
            <person name="Kuo A."/>
            <person name="Sato A."/>
            <person name="Lyhne E.K."/>
            <person name="Kogle M.E."/>
            <person name="Wiebenga A."/>
            <person name="Kun R.S."/>
            <person name="Lubbers R.J."/>
            <person name="Makela M.R."/>
            <person name="Barry K."/>
            <person name="Chovatia M."/>
            <person name="Clum A."/>
            <person name="Daum C."/>
            <person name="Haridas S."/>
            <person name="He G."/>
            <person name="LaButti K."/>
            <person name="Lipzen A."/>
            <person name="Mondo S."/>
            <person name="Pangilinan J."/>
            <person name="Riley R."/>
            <person name="Salamov A."/>
            <person name="Simmons B.A."/>
            <person name="Magnuson J.K."/>
            <person name="Henrissat B."/>
            <person name="Mortensen U.H."/>
            <person name="Larsen T.O."/>
            <person name="De vries R.P."/>
            <person name="Grigoriev I.V."/>
            <person name="Machida M."/>
            <person name="Baker S.E."/>
            <person name="Andersen M.R."/>
        </authorList>
    </citation>
    <scope>NUCLEOTIDE SEQUENCE [LARGE SCALE GENOMIC DNA]</scope>
    <source>
        <strain evidence="5 6">CBS 126849</strain>
    </source>
</reference>
<name>A0A5N6F2P8_9EURO</name>
<sequence>MASTNPLQCPALTGLNAFTRPLTAADLRSCVTVESSFVEHERCSEEKFSYRLNQTPELCLGLFIKTNDTEQLIAHVIAIRSLSTTIAEGSIEMPSDWQSRSPKDPVIVDGEVIGNDPRGTNIAVHSVAVLPEYQGTGVGKCLVKAYVEYIRNAGIEADQIMLICHDYLIRFYERAGFVNRGLSPSRFAGGGWFDMVLEDGVKSRFVCAVVNWYFPFNRPLATVCRLSLSFCGTTTVYGLLLPAAWHVFGLVMAVSLPEEGLSYHCFDVFGRLEQGRLNRRDWLEVVFCFGQETGLELRAIIRDDWQLPRLIEGEIHHLSVLAFVTTSVLCAILAALSWYTLAKAVPSRHAAKLQPAASRCEGVIAKQKGLLIANTEELRVVKQRMEDGCVLVKKLSARPALIEETRPRETTVILELRQELAVKEGQLIIAQGKLKHVKDDTTAKERSLCERELTAQCQAFQAEHNRLQLQFRDSSVAIQERDAALGRVILLETELVTTQSSAESVVWQAQESLAHAYKVDVALRQSMSDLQHTCDLTLAQECATADQAQKRASNLPAEVNDLQGKIGMAMRDALRSHEQAAAAERTIQILEHRLSRWEASHSSQEIPKRPPRDAGSISTALAQSQVTASQQETEINDLRRQLGEAKQGFMWPSEQVAQEGVQTLREALSNEKRARTEDNIRWGKKTRELEDECQKLRISLSNAAASTPVRRQGNKRPPTIPCPPTGTCEHPFGGCCAEFLDRGALLILCAW</sequence>
<dbReference type="PROSITE" id="PS51186">
    <property type="entry name" value="GNAT"/>
    <property type="match status" value="1"/>
</dbReference>
<gene>
    <name evidence="5" type="ORF">BDV33DRAFT_199853</name>
</gene>
<feature type="region of interest" description="Disordered" evidence="3">
    <location>
        <begin position="598"/>
        <end position="617"/>
    </location>
</feature>
<evidence type="ECO:0000259" key="4">
    <source>
        <dbReference type="PROSITE" id="PS51186"/>
    </source>
</evidence>
<dbReference type="InterPro" id="IPR016181">
    <property type="entry name" value="Acyl_CoA_acyltransferase"/>
</dbReference>
<dbReference type="GO" id="GO:0005737">
    <property type="term" value="C:cytoplasm"/>
    <property type="evidence" value="ECO:0007669"/>
    <property type="project" value="TreeGrafter"/>
</dbReference>
<evidence type="ECO:0000313" key="5">
    <source>
        <dbReference type="EMBL" id="KAB8224118.1"/>
    </source>
</evidence>
<evidence type="ECO:0000256" key="3">
    <source>
        <dbReference type="SAM" id="MobiDB-lite"/>
    </source>
</evidence>
<dbReference type="Proteomes" id="UP000326799">
    <property type="component" value="Unassembled WGS sequence"/>
</dbReference>
<keyword evidence="2" id="KW-0012">Acyltransferase</keyword>
<dbReference type="CDD" id="cd04301">
    <property type="entry name" value="NAT_SF"/>
    <property type="match status" value="1"/>
</dbReference>
<evidence type="ECO:0000256" key="1">
    <source>
        <dbReference type="ARBA" id="ARBA00022679"/>
    </source>
</evidence>
<proteinExistence type="predicted"/>
<dbReference type="InterPro" id="IPR051635">
    <property type="entry name" value="SNAT-like"/>
</dbReference>
<dbReference type="GO" id="GO:0004059">
    <property type="term" value="F:aralkylamine N-acetyltransferase activity"/>
    <property type="evidence" value="ECO:0007669"/>
    <property type="project" value="TreeGrafter"/>
</dbReference>
<evidence type="ECO:0000313" key="6">
    <source>
        <dbReference type="Proteomes" id="UP000326799"/>
    </source>
</evidence>
<dbReference type="InterPro" id="IPR000182">
    <property type="entry name" value="GNAT_dom"/>
</dbReference>
<keyword evidence="6" id="KW-1185">Reference proteome</keyword>
<evidence type="ECO:0000256" key="2">
    <source>
        <dbReference type="ARBA" id="ARBA00023315"/>
    </source>
</evidence>
<dbReference type="PANTHER" id="PTHR10908:SF0">
    <property type="entry name" value="SEROTONIN N-ACETYLTRANSFERASE"/>
    <property type="match status" value="1"/>
</dbReference>
<organism evidence="5 6">
    <name type="scientific">Aspergillus novoparasiticus</name>
    <dbReference type="NCBI Taxonomy" id="986946"/>
    <lineage>
        <taxon>Eukaryota</taxon>
        <taxon>Fungi</taxon>
        <taxon>Dikarya</taxon>
        <taxon>Ascomycota</taxon>
        <taxon>Pezizomycotina</taxon>
        <taxon>Eurotiomycetes</taxon>
        <taxon>Eurotiomycetidae</taxon>
        <taxon>Eurotiales</taxon>
        <taxon>Aspergillaceae</taxon>
        <taxon>Aspergillus</taxon>
        <taxon>Aspergillus subgen. Circumdati</taxon>
    </lineage>
</organism>
<feature type="domain" description="N-acetyltransferase" evidence="4">
    <location>
        <begin position="62"/>
        <end position="200"/>
    </location>
</feature>
<dbReference type="SUPFAM" id="SSF55729">
    <property type="entry name" value="Acyl-CoA N-acyltransferases (Nat)"/>
    <property type="match status" value="1"/>
</dbReference>
<dbReference type="EMBL" id="ML733401">
    <property type="protein sequence ID" value="KAB8224118.1"/>
    <property type="molecule type" value="Genomic_DNA"/>
</dbReference>